<protein>
    <recommendedName>
        <fullName evidence="5">PT repeat-containing protein</fullName>
    </recommendedName>
</protein>
<feature type="compositionally biased region" description="Gly residues" evidence="1">
    <location>
        <begin position="101"/>
        <end position="110"/>
    </location>
</feature>
<feature type="signal peptide" evidence="2">
    <location>
        <begin position="1"/>
        <end position="26"/>
    </location>
</feature>
<gene>
    <name evidence="3" type="ORF">HXZ27_15040</name>
</gene>
<evidence type="ECO:0000313" key="3">
    <source>
        <dbReference type="EMBL" id="QLD25361.1"/>
    </source>
</evidence>
<dbReference type="AlphaFoldDB" id="A0A7H8XNT7"/>
<sequence length="194" mass="18815">MSLSGRGRLLAAALTVAALALSTACAGTDDAADPAGDNGQGGQNAFAAYRDCLQDNGVTLPSGGARPSGFPTARPSGFPTARPSGLRSARPSARPDASAGAGRGGPGLGRPDGVDEATWEKAQQACASVRPSGGPGARPGGSGAPGGGQDDGRRAAYRTCLSNRGVDPADIDSGDPKTTEALAACAAVSPSPAS</sequence>
<evidence type="ECO:0000313" key="4">
    <source>
        <dbReference type="Proteomes" id="UP000509335"/>
    </source>
</evidence>
<evidence type="ECO:0000256" key="2">
    <source>
        <dbReference type="SAM" id="SignalP"/>
    </source>
</evidence>
<dbReference type="EMBL" id="CP058322">
    <property type="protein sequence ID" value="QLD25361.1"/>
    <property type="molecule type" value="Genomic_DNA"/>
</dbReference>
<feature type="compositionally biased region" description="Gly residues" evidence="1">
    <location>
        <begin position="133"/>
        <end position="149"/>
    </location>
</feature>
<name>A0A7H8XNT7_9ACTN</name>
<proteinExistence type="predicted"/>
<evidence type="ECO:0000256" key="1">
    <source>
        <dbReference type="SAM" id="MobiDB-lite"/>
    </source>
</evidence>
<feature type="compositionally biased region" description="Low complexity" evidence="1">
    <location>
        <begin position="86"/>
        <end position="100"/>
    </location>
</feature>
<reference evidence="3 4" key="1">
    <citation type="submission" date="2020-07" db="EMBL/GenBank/DDBJ databases">
        <title>A bifunctional nitrone conjugated secondary metabolite targeting the ribosome.</title>
        <authorList>
            <person name="Limbrick E.M."/>
            <person name="Graf M."/>
            <person name="Derewacz D.K."/>
            <person name="Nguyen F."/>
            <person name="Spraggins J.M."/>
            <person name="Wieland M."/>
            <person name="Ynigez-Gutierrez A.E."/>
            <person name="Reisman B.J."/>
            <person name="Zinshteyn B."/>
            <person name="McCulloch K."/>
            <person name="Iverson T.M."/>
            <person name="Green R."/>
            <person name="Wilson D.N."/>
            <person name="Bachmann B.O."/>
        </authorList>
    </citation>
    <scope>NUCLEOTIDE SEQUENCE [LARGE SCALE GENOMIC DNA]</scope>
    <source>
        <strain evidence="4">aurantiaca</strain>
    </source>
</reference>
<dbReference type="Proteomes" id="UP000509335">
    <property type="component" value="Chromosome"/>
</dbReference>
<feature type="chain" id="PRO_5039519266" description="PT repeat-containing protein" evidence="2">
    <location>
        <begin position="27"/>
        <end position="194"/>
    </location>
</feature>
<evidence type="ECO:0008006" key="5">
    <source>
        <dbReference type="Google" id="ProtNLM"/>
    </source>
</evidence>
<accession>A0A7H8XNT7</accession>
<dbReference type="PROSITE" id="PS51257">
    <property type="entry name" value="PROKAR_LIPOPROTEIN"/>
    <property type="match status" value="1"/>
</dbReference>
<dbReference type="KEGG" id="mcab:HXZ27_15040"/>
<organism evidence="3 4">
    <name type="scientific">Micromonospora carbonacea</name>
    <dbReference type="NCBI Taxonomy" id="47853"/>
    <lineage>
        <taxon>Bacteria</taxon>
        <taxon>Bacillati</taxon>
        <taxon>Actinomycetota</taxon>
        <taxon>Actinomycetes</taxon>
        <taxon>Micromonosporales</taxon>
        <taxon>Micromonosporaceae</taxon>
        <taxon>Micromonospora</taxon>
    </lineage>
</organism>
<feature type="region of interest" description="Disordered" evidence="1">
    <location>
        <begin position="56"/>
        <end position="177"/>
    </location>
</feature>
<keyword evidence="2" id="KW-0732">Signal</keyword>